<accession>A0A5D4SFK6</accession>
<comment type="caution">
    <text evidence="2">The sequence shown here is derived from an EMBL/GenBank/DDBJ whole genome shotgun (WGS) entry which is preliminary data.</text>
</comment>
<gene>
    <name evidence="2" type="ORF">FZD47_17550</name>
</gene>
<evidence type="ECO:0000313" key="3">
    <source>
        <dbReference type="Proteomes" id="UP000323732"/>
    </source>
</evidence>
<keyword evidence="1" id="KW-1133">Transmembrane helix</keyword>
<dbReference type="RefSeq" id="WP_009791970.1">
    <property type="nucleotide sequence ID" value="NZ_JAMYWU010000001.1"/>
</dbReference>
<keyword evidence="1" id="KW-0472">Membrane</keyword>
<dbReference type="AlphaFoldDB" id="A0A5D4SFK6"/>
<dbReference type="EMBL" id="VTES01000005">
    <property type="protein sequence ID" value="TYS61899.1"/>
    <property type="molecule type" value="Genomic_DNA"/>
</dbReference>
<dbReference type="Proteomes" id="UP000323732">
    <property type="component" value="Unassembled WGS sequence"/>
</dbReference>
<dbReference type="InterPro" id="IPR013879">
    <property type="entry name" value="DUF1761"/>
</dbReference>
<proteinExistence type="predicted"/>
<feature type="transmembrane region" description="Helical" evidence="1">
    <location>
        <begin position="110"/>
        <end position="132"/>
    </location>
</feature>
<feature type="transmembrane region" description="Helical" evidence="1">
    <location>
        <begin position="12"/>
        <end position="32"/>
    </location>
</feature>
<sequence>MSIDWSSISLLPVIAGGMVYILYGGIYYSIALSKKYTSNHEIINKQSQGPFKYIYSVIIAFMISYLMAAVLQATGSDSLLDGAVLGFSAGLLISIVYVKNALFGLVTKKSLVIAVGDHIIAFTMVGMVVGLFL</sequence>
<feature type="transmembrane region" description="Helical" evidence="1">
    <location>
        <begin position="53"/>
        <end position="73"/>
    </location>
</feature>
<evidence type="ECO:0000313" key="2">
    <source>
        <dbReference type="EMBL" id="TYS61899.1"/>
    </source>
</evidence>
<name>A0A5D4SFK6_9BACI</name>
<feature type="transmembrane region" description="Helical" evidence="1">
    <location>
        <begin position="79"/>
        <end position="98"/>
    </location>
</feature>
<reference evidence="2 3" key="1">
    <citation type="submission" date="2019-08" db="EMBL/GenBank/DDBJ databases">
        <title>Bacillus genomes from the desert of Cuatro Cienegas, Coahuila.</title>
        <authorList>
            <person name="Olmedo-Alvarez G."/>
        </authorList>
    </citation>
    <scope>NUCLEOTIDE SEQUENCE [LARGE SCALE GENOMIC DNA]</scope>
    <source>
        <strain evidence="2 3">CH37_1T</strain>
    </source>
</reference>
<dbReference type="Pfam" id="PF08570">
    <property type="entry name" value="DUF1761"/>
    <property type="match status" value="1"/>
</dbReference>
<protein>
    <submittedName>
        <fullName evidence="2">DUF1761 domain-containing protein</fullName>
    </submittedName>
</protein>
<organism evidence="2 3">
    <name type="scientific">Bacillus infantis</name>
    <dbReference type="NCBI Taxonomy" id="324767"/>
    <lineage>
        <taxon>Bacteria</taxon>
        <taxon>Bacillati</taxon>
        <taxon>Bacillota</taxon>
        <taxon>Bacilli</taxon>
        <taxon>Bacillales</taxon>
        <taxon>Bacillaceae</taxon>
        <taxon>Bacillus</taxon>
    </lineage>
</organism>
<keyword evidence="1" id="KW-0812">Transmembrane</keyword>
<evidence type="ECO:0000256" key="1">
    <source>
        <dbReference type="SAM" id="Phobius"/>
    </source>
</evidence>